<keyword evidence="9" id="KW-1185">Reference proteome</keyword>
<evidence type="ECO:0000256" key="3">
    <source>
        <dbReference type="ARBA" id="ARBA00022468"/>
    </source>
</evidence>
<proteinExistence type="inferred from homology"/>
<dbReference type="PANTHER" id="PTHR12472:SF0">
    <property type="entry name" value="RAB3 GTPASE-ACTIVATING PROTEIN NON-CATALYTIC SUBUNIT"/>
    <property type="match status" value="1"/>
</dbReference>
<dbReference type="Proteomes" id="UP000472262">
    <property type="component" value="Unassembled WGS sequence"/>
</dbReference>
<evidence type="ECO:0000256" key="1">
    <source>
        <dbReference type="ARBA" id="ARBA00004496"/>
    </source>
</evidence>
<keyword evidence="3" id="KW-0343">GTPase activation</keyword>
<dbReference type="Pfam" id="PF14656">
    <property type="entry name" value="RAB3GAP2_C"/>
    <property type="match status" value="1"/>
</dbReference>
<feature type="region of interest" description="Disordered" evidence="5">
    <location>
        <begin position="1"/>
        <end position="23"/>
    </location>
</feature>
<dbReference type="Ensembl" id="ENSSGRT00000054850.1">
    <property type="protein sequence ID" value="ENSSGRP00000051340.1"/>
    <property type="gene ID" value="ENSSGRG00000026936.1"/>
</dbReference>
<dbReference type="InterPro" id="IPR026059">
    <property type="entry name" value="Rab3GAP2"/>
</dbReference>
<dbReference type="Pfam" id="PF14655">
    <property type="entry name" value="RAB3GAP2_N"/>
    <property type="match status" value="1"/>
</dbReference>
<keyword evidence="4" id="KW-0963">Cytoplasm</keyword>
<comment type="subcellular location">
    <subcellularLocation>
        <location evidence="1">Cytoplasm</location>
    </subcellularLocation>
</comment>
<accession>A0A672NJC0</accession>
<dbReference type="PANTHER" id="PTHR12472">
    <property type="entry name" value="RAB3-GAP REGULATORY DOMAIN"/>
    <property type="match status" value="1"/>
</dbReference>
<sequence length="1280" mass="141252">DSDWGSWENPDGKEDGAQEEQQQTAPWLQNCVMSLSPCSDLLVIAREHKATFLSAKWRTDESGQEEMTLSVTWSGTLSAEEGSSTGRPDWTCVVVGFSSGYVRFYTESGVLLLAQLLHEDPVLQLKCRTYEIPRHSGVTEQHEELSILYPAALVTIDGFSLFQSLRACRNQVARAAAAGSDVIQPPPLAYKKWGLQDMDTITDHSSIGITTLSVFDQMKNASMLGGFHASVKGSPPAMSQYITVGGGPYTGFYYAIEGSSQPLLSHVALAVASKLTSALFSAASGWLGWKSKNEEESVQKQKPKVEPATALPVRFGLPDSRRHGESICLSPCNTMAGVTDDFGRVTLLDVARGIAIRMWKGYRDAQLGWVQVSEARGERDLATSPSMPRRHAQFLVIYAPRRGILEVWGTQHGPRVGAFTVGKHCRLLYAGHRLMGVNSVTSQGWQIHTQQVCLFDPVNGALRAVTIPFHLALSDKKSERAKDMHLLRRLTTLLRSREVDVLLDIKHPAIKKQALESLLSNKNAPVSCLTNVTRALLASLKEQDPEAVDESLLQFCSSQLKLLQLYTDVQLLHTPDTSPTELLLSIQPSFSGIEEDLARVGPVLQRYTEMNSRPCVSFAQDSSGPLPVRTFLSQLEWVNGELRVIKQPDTDWTQLGSFLFWGCLSGQSPLQRVCETLQESGISPQQLLSLLLSVWLNKEKDVLKYSDAVSHLGTLLSTLSSMKGAVDESWDGQCVSPWWQQVRTACVQSESAAAALLAALVAHRVAKNAITRLGESKFQEEWECVSLELEQWVVCIKQLEDVLALQTLLCLPSPQGSTGGAVTRCSVKTLLESGRGGVADCVSKLIFRQGVSPDLLRDILQRRGENDSLSYVCVLCLTEASVCVCVVLELLECVCQRFPDSLSPDVLFAHCSWENVVQWNKDPEVKTINNLKAVLKSVSAMMWQTFIVKRFSAAAFLMEKVCISVYSGSSSLCADVGMGDAAVRSFLSSSVQLLQALMEADSAVEQVSAPDVCVEEVWGGAEGPVSIMELALDQRSVHYPLVQHHCVLASLLHAAMTFSLRLKPLSLFDSKGKNAFFRDLSSIQLLPSGDMDHNLVAVRQEVSHSNGVKHSSTEDMWPSVCMELSSILQVNTDILRRHLVCELYNQGLDLRAEEVMMEVQDKDVLGSQLLVLTGQRLAFSLLHSQSQTKPNMELLARLPPTLCTWLKAMVRSHRLHSSQISYHLTLICVMVCVLLGPHTRTLHCFLQSWPPPNRTGLNPTATKQSVTLYRQREVRSVTVR</sequence>
<evidence type="ECO:0000259" key="7">
    <source>
        <dbReference type="Pfam" id="PF14656"/>
    </source>
</evidence>
<dbReference type="GO" id="GO:0005737">
    <property type="term" value="C:cytoplasm"/>
    <property type="evidence" value="ECO:0007669"/>
    <property type="project" value="UniProtKB-SubCell"/>
</dbReference>
<gene>
    <name evidence="8" type="primary">LOC107582873</name>
</gene>
<feature type="domain" description="Rab3GAP regulatory subunit C-terminal" evidence="7">
    <location>
        <begin position="686"/>
        <end position="1232"/>
    </location>
</feature>
<evidence type="ECO:0000313" key="8">
    <source>
        <dbReference type="Ensembl" id="ENSSGRP00000051340.1"/>
    </source>
</evidence>
<dbReference type="InterPro" id="IPR032839">
    <property type="entry name" value="RAB3GAP_N"/>
</dbReference>
<protein>
    <submittedName>
        <fullName evidence="8">Rab3 GTPase-activating protein non-catalytic subunit-like</fullName>
    </submittedName>
</protein>
<reference evidence="8" key="2">
    <citation type="submission" date="2025-09" db="UniProtKB">
        <authorList>
            <consortium name="Ensembl"/>
        </authorList>
    </citation>
    <scope>IDENTIFICATION</scope>
</reference>
<dbReference type="GO" id="GO:0005096">
    <property type="term" value="F:GTPase activator activity"/>
    <property type="evidence" value="ECO:0007669"/>
    <property type="project" value="UniProtKB-KW"/>
</dbReference>
<dbReference type="AlphaFoldDB" id="A0A672NJC0"/>
<evidence type="ECO:0000256" key="2">
    <source>
        <dbReference type="ARBA" id="ARBA00008153"/>
    </source>
</evidence>
<feature type="domain" description="Rab3-GAP regulatory subunit N-terminal" evidence="6">
    <location>
        <begin position="27"/>
        <end position="428"/>
    </location>
</feature>
<dbReference type="InterPro" id="IPR029257">
    <property type="entry name" value="RAB3GAP2_C"/>
</dbReference>
<evidence type="ECO:0000256" key="4">
    <source>
        <dbReference type="ARBA" id="ARBA00022490"/>
    </source>
</evidence>
<organism evidence="8 9">
    <name type="scientific">Sinocyclocheilus grahami</name>
    <name type="common">Dianchi golden-line fish</name>
    <name type="synonym">Barbus grahami</name>
    <dbReference type="NCBI Taxonomy" id="75366"/>
    <lineage>
        <taxon>Eukaryota</taxon>
        <taxon>Metazoa</taxon>
        <taxon>Chordata</taxon>
        <taxon>Craniata</taxon>
        <taxon>Vertebrata</taxon>
        <taxon>Euteleostomi</taxon>
        <taxon>Actinopterygii</taxon>
        <taxon>Neopterygii</taxon>
        <taxon>Teleostei</taxon>
        <taxon>Ostariophysi</taxon>
        <taxon>Cypriniformes</taxon>
        <taxon>Cyprinidae</taxon>
        <taxon>Cyprininae</taxon>
        <taxon>Sinocyclocheilus</taxon>
    </lineage>
</organism>
<comment type="similarity">
    <text evidence="2">Belongs to the Rab3-GAP regulatory subunit family.</text>
</comment>
<evidence type="ECO:0000256" key="5">
    <source>
        <dbReference type="SAM" id="MobiDB-lite"/>
    </source>
</evidence>
<evidence type="ECO:0000259" key="6">
    <source>
        <dbReference type="Pfam" id="PF14655"/>
    </source>
</evidence>
<reference evidence="8" key="1">
    <citation type="submission" date="2025-08" db="UniProtKB">
        <authorList>
            <consortium name="Ensembl"/>
        </authorList>
    </citation>
    <scope>IDENTIFICATION</scope>
</reference>
<name>A0A672NJC0_SINGR</name>
<evidence type="ECO:0000313" key="9">
    <source>
        <dbReference type="Proteomes" id="UP000472262"/>
    </source>
</evidence>